<dbReference type="CDD" id="cd00090">
    <property type="entry name" value="HTH_ARSR"/>
    <property type="match status" value="1"/>
</dbReference>
<evidence type="ECO:0000256" key="1">
    <source>
        <dbReference type="SAM" id="MobiDB-lite"/>
    </source>
</evidence>
<reference evidence="3 4" key="1">
    <citation type="submission" date="2023-01" db="EMBL/GenBank/DDBJ databases">
        <title>Characterization of estradiol degrading bacteria Microbacterium sp. MZT7 and reveal degrading genes through genome analysis.</title>
        <authorList>
            <person name="Hao P."/>
            <person name="Gao Y."/>
        </authorList>
    </citation>
    <scope>NUCLEOTIDE SEQUENCE [LARGE SCALE GENOMIC DNA]</scope>
    <source>
        <strain evidence="3 4">MZT7</strain>
    </source>
</reference>
<evidence type="ECO:0000259" key="2">
    <source>
        <dbReference type="SMART" id="SM00418"/>
    </source>
</evidence>
<feature type="domain" description="HTH arsR-type" evidence="2">
    <location>
        <begin position="28"/>
        <end position="137"/>
    </location>
</feature>
<dbReference type="Proteomes" id="UP001199642">
    <property type="component" value="Chromosome"/>
</dbReference>
<dbReference type="EMBL" id="CP082781">
    <property type="protein sequence ID" value="UGS25554.1"/>
    <property type="molecule type" value="Genomic_DNA"/>
</dbReference>
<dbReference type="InterPro" id="IPR011991">
    <property type="entry name" value="ArsR-like_HTH"/>
</dbReference>
<gene>
    <name evidence="3" type="ORF">K8F61_12815</name>
</gene>
<organism evidence="3 4">
    <name type="scientific">Microbacterium resistens</name>
    <dbReference type="NCBI Taxonomy" id="156977"/>
    <lineage>
        <taxon>Bacteria</taxon>
        <taxon>Bacillati</taxon>
        <taxon>Actinomycetota</taxon>
        <taxon>Actinomycetes</taxon>
        <taxon>Micrococcales</taxon>
        <taxon>Microbacteriaceae</taxon>
        <taxon>Microbacterium</taxon>
    </lineage>
</organism>
<proteinExistence type="predicted"/>
<dbReference type="InterPro" id="IPR036390">
    <property type="entry name" value="WH_DNA-bd_sf"/>
</dbReference>
<dbReference type="RefSeq" id="WP_231819389.1">
    <property type="nucleotide sequence ID" value="NZ_CP082781.1"/>
</dbReference>
<protein>
    <submittedName>
        <fullName evidence="3">Helix-turn-helix domain-containing protein</fullName>
    </submittedName>
</protein>
<dbReference type="SUPFAM" id="SSF46785">
    <property type="entry name" value="Winged helix' DNA-binding domain"/>
    <property type="match status" value="1"/>
</dbReference>
<feature type="region of interest" description="Disordered" evidence="1">
    <location>
        <begin position="1"/>
        <end position="23"/>
    </location>
</feature>
<keyword evidence="4" id="KW-1185">Reference proteome</keyword>
<accession>A0ABY3RNP4</accession>
<dbReference type="InterPro" id="IPR001845">
    <property type="entry name" value="HTH_ArsR_DNA-bd_dom"/>
</dbReference>
<dbReference type="InterPro" id="IPR036388">
    <property type="entry name" value="WH-like_DNA-bd_sf"/>
</dbReference>
<evidence type="ECO:0000313" key="3">
    <source>
        <dbReference type="EMBL" id="UGS25554.1"/>
    </source>
</evidence>
<name>A0ABY3RNP4_9MICO</name>
<dbReference type="Gene3D" id="1.10.10.10">
    <property type="entry name" value="Winged helix-like DNA-binding domain superfamily/Winged helix DNA-binding domain"/>
    <property type="match status" value="1"/>
</dbReference>
<sequence length="208" mass="22918">MAEATEGQEPQPSARAEDGGGPRAATTAVLKAYANPIRRQILKQFAKHEFRRAADVAEALDMPANKVSFHLRVLAEAGLLVEAPEQARDRRDRVWRAEKRAMNIGGPEHPVEDPVLGGAVLQALIDDHNDILRRMAAWTPTYMAGQTTEIHAEFAQMTVRLTEAEFQSFMTRIGELKDEILAAHGRGDAGGEDTRVWQIDVIAADDTI</sequence>
<dbReference type="SMART" id="SM00418">
    <property type="entry name" value="HTH_ARSR"/>
    <property type="match status" value="1"/>
</dbReference>
<dbReference type="Pfam" id="PF12840">
    <property type="entry name" value="HTH_20"/>
    <property type="match status" value="1"/>
</dbReference>
<evidence type="ECO:0000313" key="4">
    <source>
        <dbReference type="Proteomes" id="UP001199642"/>
    </source>
</evidence>